<evidence type="ECO:0000256" key="4">
    <source>
        <dbReference type="ARBA" id="ARBA00022427"/>
    </source>
</evidence>
<dbReference type="GO" id="GO:0070830">
    <property type="term" value="P:bicellular tight junction assembly"/>
    <property type="evidence" value="ECO:0007669"/>
    <property type="project" value="TreeGrafter"/>
</dbReference>
<dbReference type="Proteomes" id="UP001356427">
    <property type="component" value="Unassembled WGS sequence"/>
</dbReference>
<keyword evidence="8 14" id="KW-1133">Transmembrane helix</keyword>
<dbReference type="EMBL" id="JAGTTL010000025">
    <property type="protein sequence ID" value="KAK6302455.1"/>
    <property type="molecule type" value="Genomic_DNA"/>
</dbReference>
<organism evidence="17 18">
    <name type="scientific">Coregonus suidteri</name>
    <dbReference type="NCBI Taxonomy" id="861788"/>
    <lineage>
        <taxon>Eukaryota</taxon>
        <taxon>Metazoa</taxon>
        <taxon>Chordata</taxon>
        <taxon>Craniata</taxon>
        <taxon>Vertebrata</taxon>
        <taxon>Euteleostomi</taxon>
        <taxon>Actinopterygii</taxon>
        <taxon>Neopterygii</taxon>
        <taxon>Teleostei</taxon>
        <taxon>Protacanthopterygii</taxon>
        <taxon>Salmoniformes</taxon>
        <taxon>Salmonidae</taxon>
        <taxon>Coregoninae</taxon>
        <taxon>Coregonus</taxon>
    </lineage>
</organism>
<evidence type="ECO:0000256" key="9">
    <source>
        <dbReference type="ARBA" id="ARBA00023054"/>
    </source>
</evidence>
<sequence>MTWLEGKTVGGYSAHSCQGHSKFCCSELTSVELVLSNNKPTYCIAAHSMKNWSKIFKRGDIESVDGNFSSKRNSSNNAPAELTPQRTFEDDLSDDANSTAHSSITPPHVHGEGDGGDEGTLKDRLKTLLPQSWGSILHKLGKGDADSDLGSTGVKIVPNGTRVSPPVSPIMERRYWDTQDSLGTSSKSSRRPLLRDSPIDSDLLHYLPEESELTSIHPAEYYAEKVEVYKLKYSYMKSWPGLLRLLAGFELLFGGMVLACVCAYIYKDSEWSNAYGLYNNRHGTSGYSYNGPMTPFVMAVVGVAWIITILLLVIGLTMYYRTILLDSPWWPLTEGIINVALFLLYMAAGIVYLNDLNRGGLCYMTIGINPIMSSLCRVDGGQMAGTAFIFINMLMYLISFLVCLKMWRHEATRREMEFFENQEHLRPISGASVAQTKPPNPQTKRIVFEDEMDSSVRATKRQHLTEFQQEEPGSRNRANPTGYAQKPRVIADYVIKYPEIFSMEEREKYKAVFNDQYQEYKDLHKDISATFMKFRELDAMMGKLLKDGNRHEEQKRIKRILKKYEQKKFNPAFLEKKGRCDYLKAKLSHIKNRIRNFDQGTLAKGRT</sequence>
<proteinExistence type="inferred from homology"/>
<feature type="transmembrane region" description="Helical" evidence="14">
    <location>
        <begin position="242"/>
        <end position="266"/>
    </location>
</feature>
<evidence type="ECO:0000256" key="5">
    <source>
        <dbReference type="ARBA" id="ARBA00022475"/>
    </source>
</evidence>
<evidence type="ECO:0000256" key="7">
    <source>
        <dbReference type="ARBA" id="ARBA00022949"/>
    </source>
</evidence>
<keyword evidence="7" id="KW-0965">Cell junction</keyword>
<dbReference type="PANTHER" id="PTHR23288">
    <property type="entry name" value="OCCLUDIN AND RNA POLYMERASE II ELONGATION FACTOR ELL"/>
    <property type="match status" value="1"/>
</dbReference>
<evidence type="ECO:0000313" key="18">
    <source>
        <dbReference type="Proteomes" id="UP001356427"/>
    </source>
</evidence>
<dbReference type="InterPro" id="IPR031176">
    <property type="entry name" value="ELL/occludin"/>
</dbReference>
<evidence type="ECO:0000256" key="8">
    <source>
        <dbReference type="ARBA" id="ARBA00022989"/>
    </source>
</evidence>
<accession>A0AAN8LB07</accession>
<dbReference type="InterPro" id="IPR010844">
    <property type="entry name" value="Occludin_ELL"/>
</dbReference>
<feature type="domain" description="MARVEL" evidence="15">
    <location>
        <begin position="238"/>
        <end position="408"/>
    </location>
</feature>
<evidence type="ECO:0000256" key="14">
    <source>
        <dbReference type="SAM" id="Phobius"/>
    </source>
</evidence>
<dbReference type="PROSITE" id="PS51225">
    <property type="entry name" value="MARVEL"/>
    <property type="match status" value="1"/>
</dbReference>
<evidence type="ECO:0000256" key="6">
    <source>
        <dbReference type="ARBA" id="ARBA00022692"/>
    </source>
</evidence>
<keyword evidence="18" id="KW-1185">Reference proteome</keyword>
<evidence type="ECO:0000256" key="13">
    <source>
        <dbReference type="SAM" id="MobiDB-lite"/>
    </source>
</evidence>
<keyword evidence="10 11" id="KW-0472">Membrane</keyword>
<comment type="similarity">
    <text evidence="3 12">Belongs to the ELL/occludin family.</text>
</comment>
<dbReference type="SUPFAM" id="SSF144292">
    <property type="entry name" value="occludin/ELL-like"/>
    <property type="match status" value="1"/>
</dbReference>
<dbReference type="InterPro" id="IPR008253">
    <property type="entry name" value="Marvel"/>
</dbReference>
<feature type="compositionally biased region" description="Basic and acidic residues" evidence="13">
    <location>
        <begin position="109"/>
        <end position="122"/>
    </location>
</feature>
<dbReference type="Pfam" id="PF01284">
    <property type="entry name" value="MARVEL"/>
    <property type="match status" value="1"/>
</dbReference>
<evidence type="ECO:0000259" key="15">
    <source>
        <dbReference type="PROSITE" id="PS51225"/>
    </source>
</evidence>
<reference evidence="17 18" key="1">
    <citation type="submission" date="2021-04" db="EMBL/GenBank/DDBJ databases">
        <authorList>
            <person name="De Guttry C."/>
            <person name="Zahm M."/>
            <person name="Klopp C."/>
            <person name="Cabau C."/>
            <person name="Louis A."/>
            <person name="Berthelot C."/>
            <person name="Parey E."/>
            <person name="Roest Crollius H."/>
            <person name="Montfort J."/>
            <person name="Robinson-Rechavi M."/>
            <person name="Bucao C."/>
            <person name="Bouchez O."/>
            <person name="Gislard M."/>
            <person name="Lluch J."/>
            <person name="Milhes M."/>
            <person name="Lampietro C."/>
            <person name="Lopez Roques C."/>
            <person name="Donnadieu C."/>
            <person name="Braasch I."/>
            <person name="Desvignes T."/>
            <person name="Postlethwait J."/>
            <person name="Bobe J."/>
            <person name="Wedekind C."/>
            <person name="Guiguen Y."/>
        </authorList>
    </citation>
    <scope>NUCLEOTIDE SEQUENCE [LARGE SCALE GENOMIC DNA]</scope>
    <source>
        <strain evidence="17">Cs_M1</strain>
        <tissue evidence="17">Blood</tissue>
    </source>
</reference>
<feature type="region of interest" description="Disordered" evidence="13">
    <location>
        <begin position="89"/>
        <end position="122"/>
    </location>
</feature>
<evidence type="ECO:0000313" key="17">
    <source>
        <dbReference type="EMBL" id="KAK6302455.1"/>
    </source>
</evidence>
<dbReference type="GO" id="GO:0031410">
    <property type="term" value="C:cytoplasmic vesicle"/>
    <property type="evidence" value="ECO:0007669"/>
    <property type="project" value="TreeGrafter"/>
</dbReference>
<evidence type="ECO:0000259" key="16">
    <source>
        <dbReference type="PROSITE" id="PS51980"/>
    </source>
</evidence>
<dbReference type="SUPFAM" id="SSF103473">
    <property type="entry name" value="MFS general substrate transporter"/>
    <property type="match status" value="1"/>
</dbReference>
<dbReference type="GO" id="GO:0016324">
    <property type="term" value="C:apical plasma membrane"/>
    <property type="evidence" value="ECO:0007669"/>
    <property type="project" value="TreeGrafter"/>
</dbReference>
<feature type="transmembrane region" description="Helical" evidence="14">
    <location>
        <begin position="296"/>
        <end position="320"/>
    </location>
</feature>
<dbReference type="Pfam" id="PF07303">
    <property type="entry name" value="Occludin_ELL"/>
    <property type="match status" value="1"/>
</dbReference>
<evidence type="ECO:0000256" key="10">
    <source>
        <dbReference type="ARBA" id="ARBA00023136"/>
    </source>
</evidence>
<keyword evidence="5" id="KW-1003">Cell membrane</keyword>
<comment type="caution">
    <text evidence="17">The sequence shown here is derived from an EMBL/GenBank/DDBJ whole genome shotgun (WGS) entry which is preliminary data.</text>
</comment>
<keyword evidence="4" id="KW-0796">Tight junction</keyword>
<evidence type="ECO:0000256" key="3">
    <source>
        <dbReference type="ARBA" id="ARBA00009171"/>
    </source>
</evidence>
<keyword evidence="6 11" id="KW-0812">Transmembrane</keyword>
<dbReference type="AlphaFoldDB" id="A0AAN8LB07"/>
<feature type="transmembrane region" description="Helical" evidence="14">
    <location>
        <begin position="332"/>
        <end position="353"/>
    </location>
</feature>
<evidence type="ECO:0000256" key="2">
    <source>
        <dbReference type="ARBA" id="ARBA00004651"/>
    </source>
</evidence>
<evidence type="ECO:0000256" key="12">
    <source>
        <dbReference type="PROSITE-ProRule" id="PRU01324"/>
    </source>
</evidence>
<keyword evidence="9" id="KW-0175">Coiled coil</keyword>
<dbReference type="InterPro" id="IPR036259">
    <property type="entry name" value="MFS_trans_sf"/>
</dbReference>
<gene>
    <name evidence="17" type="ORF">J4Q44_G00268100</name>
</gene>
<dbReference type="PROSITE" id="PS51980">
    <property type="entry name" value="OCEL"/>
    <property type="match status" value="1"/>
</dbReference>
<dbReference type="Gene3D" id="6.10.140.340">
    <property type="match status" value="1"/>
</dbReference>
<dbReference type="GO" id="GO:0005923">
    <property type="term" value="C:bicellular tight junction"/>
    <property type="evidence" value="ECO:0007669"/>
    <property type="project" value="UniProtKB-SubCell"/>
</dbReference>
<comment type="subcellular location">
    <subcellularLocation>
        <location evidence="1">Cell junction</location>
        <location evidence="1">Tight junction</location>
    </subcellularLocation>
    <subcellularLocation>
        <location evidence="2">Cell membrane</location>
        <topology evidence="2">Multi-pass membrane protein</topology>
    </subcellularLocation>
</comment>
<feature type="transmembrane region" description="Helical" evidence="14">
    <location>
        <begin position="383"/>
        <end position="404"/>
    </location>
</feature>
<feature type="domain" description="OCEL" evidence="16">
    <location>
        <begin position="491"/>
        <end position="602"/>
    </location>
</feature>
<evidence type="ECO:0000256" key="11">
    <source>
        <dbReference type="PROSITE-ProRule" id="PRU00581"/>
    </source>
</evidence>
<feature type="compositionally biased region" description="Polar residues" evidence="13">
    <location>
        <begin position="95"/>
        <end position="105"/>
    </location>
</feature>
<protein>
    <submittedName>
        <fullName evidence="17">Uncharacterized protein</fullName>
    </submittedName>
</protein>
<evidence type="ECO:0000256" key="1">
    <source>
        <dbReference type="ARBA" id="ARBA00004435"/>
    </source>
</evidence>
<name>A0AAN8LB07_9TELE</name>
<dbReference type="PANTHER" id="PTHR23288:SF37">
    <property type="entry name" value="OCCLUDIN_ELL DOMAIN-CONTAINING PROTEIN 1"/>
    <property type="match status" value="1"/>
</dbReference>